<dbReference type="Pfam" id="PF05949">
    <property type="entry name" value="DUF881"/>
    <property type="match status" value="1"/>
</dbReference>
<dbReference type="Gene3D" id="3.30.70.1880">
    <property type="entry name" value="Protein of unknown function DUF881"/>
    <property type="match status" value="1"/>
</dbReference>
<feature type="coiled-coil region" evidence="2">
    <location>
        <begin position="40"/>
        <end position="97"/>
    </location>
</feature>
<evidence type="ECO:0000313" key="4">
    <source>
        <dbReference type="Proteomes" id="UP000245793"/>
    </source>
</evidence>
<comment type="similarity">
    <text evidence="1">Belongs to the UPF0749 family.</text>
</comment>
<dbReference type="PANTHER" id="PTHR37313:SF2">
    <property type="entry name" value="UPF0749 PROTEIN YLXX"/>
    <property type="match status" value="1"/>
</dbReference>
<accession>A0A2U1E4A7</accession>
<name>A0A2U1E4A7_9FIRM</name>
<dbReference type="AlphaFoldDB" id="A0A2U1E4A7"/>
<evidence type="ECO:0000256" key="1">
    <source>
        <dbReference type="ARBA" id="ARBA00009108"/>
    </source>
</evidence>
<organism evidence="3 4">
    <name type="scientific">Ezakiella coagulans</name>
    <dbReference type="NCBI Taxonomy" id="46507"/>
    <lineage>
        <taxon>Bacteria</taxon>
        <taxon>Bacillati</taxon>
        <taxon>Bacillota</taxon>
        <taxon>Tissierellia</taxon>
        <taxon>Ezakiella</taxon>
    </lineage>
</organism>
<dbReference type="InterPro" id="IPR010273">
    <property type="entry name" value="DUF881"/>
</dbReference>
<dbReference type="EMBL" id="QEKV01000003">
    <property type="protein sequence ID" value="PVY94780.1"/>
    <property type="molecule type" value="Genomic_DNA"/>
</dbReference>
<protein>
    <submittedName>
        <fullName evidence="3">Uncharacterized protein DUF881</fullName>
    </submittedName>
</protein>
<keyword evidence="2" id="KW-0175">Coiled coil</keyword>
<dbReference type="PANTHER" id="PTHR37313">
    <property type="entry name" value="UPF0749 PROTEIN RV1825"/>
    <property type="match status" value="1"/>
</dbReference>
<reference evidence="3 4" key="1">
    <citation type="submission" date="2018-04" db="EMBL/GenBank/DDBJ databases">
        <title>Genomic Encyclopedia of Type Strains, Phase IV (KMG-IV): sequencing the most valuable type-strain genomes for metagenomic binning, comparative biology and taxonomic classification.</title>
        <authorList>
            <person name="Goeker M."/>
        </authorList>
    </citation>
    <scope>NUCLEOTIDE SEQUENCE [LARGE SCALE GENOMIC DNA]</scope>
    <source>
        <strain evidence="3 4">DSM 20705</strain>
    </source>
</reference>
<proteinExistence type="inferred from homology"/>
<dbReference type="Proteomes" id="UP000245793">
    <property type="component" value="Unassembled WGS sequence"/>
</dbReference>
<sequence>MNNVMKKIMFGLISTLLGILISMSIREKAEIMSPMSIEKIENYNRELNVVENQINVDKEIISHIKSSIEEKSSPAYQDELKRSLQNELKELKILSGEYDIKGEGIVIMIDDSKDEDYKNTNLGIIHDIDIMIILNELKAAGVDAISINDVRVMGDSEIKCMGPTVKVDGHSKATPFIIKAVGDMEMIYNIMNDKNSYINLLETTYYMDVKVEKNKNIIIPKRDGRM</sequence>
<comment type="caution">
    <text evidence="3">The sequence shown here is derived from an EMBL/GenBank/DDBJ whole genome shotgun (WGS) entry which is preliminary data.</text>
</comment>
<gene>
    <name evidence="3" type="ORF">C7381_10317</name>
</gene>
<evidence type="ECO:0000256" key="2">
    <source>
        <dbReference type="SAM" id="Coils"/>
    </source>
</evidence>
<keyword evidence="4" id="KW-1185">Reference proteome</keyword>
<evidence type="ECO:0000313" key="3">
    <source>
        <dbReference type="EMBL" id="PVY94780.1"/>
    </source>
</evidence>